<proteinExistence type="inferred from homology"/>
<gene>
    <name evidence="10" type="ORF">H8E23_10765</name>
</gene>
<dbReference type="GO" id="GO:0046872">
    <property type="term" value="F:metal ion binding"/>
    <property type="evidence" value="ECO:0007669"/>
    <property type="project" value="UniProtKB-KW"/>
</dbReference>
<keyword evidence="5" id="KW-0285">Flavoprotein</keyword>
<feature type="domain" description="4Fe-4S ferredoxin-type" evidence="9">
    <location>
        <begin position="109"/>
        <end position="138"/>
    </location>
</feature>
<dbReference type="GO" id="GO:0016491">
    <property type="term" value="F:oxidoreductase activity"/>
    <property type="evidence" value="ECO:0007669"/>
    <property type="project" value="UniProtKB-KW"/>
</dbReference>
<keyword evidence="4" id="KW-0479">Metal-binding</keyword>
<dbReference type="Pfam" id="PF13237">
    <property type="entry name" value="Fer4_10"/>
    <property type="match status" value="1"/>
</dbReference>
<feature type="domain" description="4Fe-4S ferredoxin-type" evidence="9">
    <location>
        <begin position="156"/>
        <end position="190"/>
    </location>
</feature>
<evidence type="ECO:0000256" key="7">
    <source>
        <dbReference type="ARBA" id="ARBA00023004"/>
    </source>
</evidence>
<dbReference type="GO" id="GO:0051539">
    <property type="term" value="F:4 iron, 4 sulfur cluster binding"/>
    <property type="evidence" value="ECO:0007669"/>
    <property type="project" value="UniProtKB-KW"/>
</dbReference>
<dbReference type="PANTHER" id="PTHR43498:SF1">
    <property type="entry name" value="COB--COM HETERODISULFIDE REDUCTASE IRON-SULFUR SUBUNIT A"/>
    <property type="match status" value="1"/>
</dbReference>
<keyword evidence="6" id="KW-0560">Oxidoreductase</keyword>
<dbReference type="SUPFAM" id="SSF51905">
    <property type="entry name" value="FAD/NAD(P)-binding domain"/>
    <property type="match status" value="1"/>
</dbReference>
<dbReference type="InterPro" id="IPR039650">
    <property type="entry name" value="HdrA-like"/>
</dbReference>
<dbReference type="PROSITE" id="PS00198">
    <property type="entry name" value="4FE4S_FER_1"/>
    <property type="match status" value="3"/>
</dbReference>
<evidence type="ECO:0000256" key="4">
    <source>
        <dbReference type="ARBA" id="ARBA00022723"/>
    </source>
</evidence>
<dbReference type="EMBL" id="JACNJH010000156">
    <property type="protein sequence ID" value="MBC8361868.1"/>
    <property type="molecule type" value="Genomic_DNA"/>
</dbReference>
<organism evidence="10 11">
    <name type="scientific">Candidatus Desulfatibia profunda</name>
    <dbReference type="NCBI Taxonomy" id="2841695"/>
    <lineage>
        <taxon>Bacteria</taxon>
        <taxon>Pseudomonadati</taxon>
        <taxon>Thermodesulfobacteriota</taxon>
        <taxon>Desulfobacteria</taxon>
        <taxon>Desulfobacterales</taxon>
        <taxon>Desulfobacterales incertae sedis</taxon>
        <taxon>Candidatus Desulfatibia</taxon>
    </lineage>
</organism>
<reference evidence="10 11" key="1">
    <citation type="submission" date="2020-08" db="EMBL/GenBank/DDBJ databases">
        <title>Bridging the membrane lipid divide: bacteria of the FCB group superphylum have the potential to synthesize archaeal ether lipids.</title>
        <authorList>
            <person name="Villanueva L."/>
            <person name="Von Meijenfeldt F.A.B."/>
            <person name="Westbye A.B."/>
            <person name="Yadav S."/>
            <person name="Hopmans E.C."/>
            <person name="Dutilh B.E."/>
            <person name="Sinninghe Damste J.S."/>
        </authorList>
    </citation>
    <scope>NUCLEOTIDE SEQUENCE [LARGE SCALE GENOMIC DNA]</scope>
    <source>
        <strain evidence="10">NIOZ-UU30</strain>
    </source>
</reference>
<evidence type="ECO:0000256" key="8">
    <source>
        <dbReference type="ARBA" id="ARBA00023014"/>
    </source>
</evidence>
<feature type="domain" description="4Fe-4S ferredoxin-type" evidence="9">
    <location>
        <begin position="973"/>
        <end position="1002"/>
    </location>
</feature>
<dbReference type="InterPro" id="IPR017896">
    <property type="entry name" value="4Fe4S_Fe-S-bd"/>
</dbReference>
<dbReference type="SUPFAM" id="SSF54862">
    <property type="entry name" value="4Fe-4S ferredoxins"/>
    <property type="match status" value="1"/>
</dbReference>
<evidence type="ECO:0000259" key="9">
    <source>
        <dbReference type="PROSITE" id="PS51379"/>
    </source>
</evidence>
<dbReference type="InterPro" id="IPR023753">
    <property type="entry name" value="FAD/NAD-binding_dom"/>
</dbReference>
<dbReference type="InterPro" id="IPR036188">
    <property type="entry name" value="FAD/NAD-bd_sf"/>
</dbReference>
<dbReference type="Pfam" id="PF00037">
    <property type="entry name" value="Fer4"/>
    <property type="match status" value="1"/>
</dbReference>
<sequence length="1019" mass="112204">MNDRIGIKNTGGRPSGKVIVVGGGIGGIQCALDLADTGFFVYLLDKTHTLGGTMAALDKTFPTNDCSTCMFSPKLVQVAANPNIEIITLSRLLDLEGEPGRFTARIQRNPRYINMQKCIACGLCAQKCPKKVPDPFNQKLGFRKAAFLTFPQAVPLKYALDTENCLYLTRKRCGLCRDICPTGAIEFDQQPETLTLKAGVVVLSTGLELALTPLEGEFGFGRYRNVVSSLQYERILSATGPFDGHILRPSDHKAPQKVAWIQCVMSRDAARNRPFCSSVCCMHAAKQAVLTRSHLPDAKAVIYFMDIRAHGKNFDDYIDRARDRHGVQFRRSMISQVYLNPQNENLIIETFDHHENRKVEEEYDLVVLSSGFKPARDGSDLVGRLGIIANRFGFISTDFDEPVSTSRPGIFVCGGLESPKDIPETVIQAGAAAAEASVLLAEARHVEIVIPKAVAERPLEDQPRVGVFVCHCGSNIAGVVSIPELMAQVQKLPDVAFAADFMFTCSAETQQPLVDLIREHRLNRVVVAACSPKTHEPLFRDTLQKAGLNPYLFEMVNIRNQCSWVHGSEPDKATLKAAQLVRGGVARALRLEPLKDFTHTVVPEALVAGGGLSGMTAALTLADQGFRVHLVEKDDRLGGFARNLFETLEGDSPQKLVRHMQAKVRRHPKITVHLGSRLIAHQGHVGAFEGTLQTSEGSREISYGAVIVATGGQAYEPHEHLYATDERILSQVELTGRIKQDPNWAKRLQRVVMIQCVGSRNPDFAFCSRVCCSAAVKNSILLKELNPDIQVIILFRDMRTFGFKELYYLKARKMSVLFFRFIPEQEPQVYQNSDHELVVDFYNQSTLQDVRVEPDLVVLSAGIRPRVESEQIARVLKLPRTREGFFMEAHVKLQPVEFASPGIYLAGLAHSPRFIPESIAMAKGAAQQAVKILCQAIMTTPATVAQVTPELCAACLACVRFCPFEAPFINAEGVSEIKPAKCKGCGICVSECPAMAITLKHATDDQINAQINAILGPAF</sequence>
<evidence type="ECO:0000313" key="11">
    <source>
        <dbReference type="Proteomes" id="UP000603434"/>
    </source>
</evidence>
<dbReference type="Gene3D" id="3.30.70.3270">
    <property type="match status" value="1"/>
</dbReference>
<dbReference type="AlphaFoldDB" id="A0A8J6TMN6"/>
<comment type="caution">
    <text evidence="10">The sequence shown here is derived from an EMBL/GenBank/DDBJ whole genome shotgun (WGS) entry which is preliminary data.</text>
</comment>
<keyword evidence="8" id="KW-0411">Iron-sulfur</keyword>
<evidence type="ECO:0000256" key="5">
    <source>
        <dbReference type="ARBA" id="ARBA00022827"/>
    </source>
</evidence>
<evidence type="ECO:0000256" key="2">
    <source>
        <dbReference type="ARBA" id="ARBA00006561"/>
    </source>
</evidence>
<dbReference type="Proteomes" id="UP000603434">
    <property type="component" value="Unassembled WGS sequence"/>
</dbReference>
<dbReference type="Pfam" id="PF07992">
    <property type="entry name" value="Pyr_redox_2"/>
    <property type="match status" value="1"/>
</dbReference>
<evidence type="ECO:0000256" key="6">
    <source>
        <dbReference type="ARBA" id="ARBA00023002"/>
    </source>
</evidence>
<evidence type="ECO:0000313" key="10">
    <source>
        <dbReference type="EMBL" id="MBC8361868.1"/>
    </source>
</evidence>
<comment type="cofactor">
    <cofactor evidence="1">
        <name>FAD</name>
        <dbReference type="ChEBI" id="CHEBI:57692"/>
    </cofactor>
</comment>
<dbReference type="Gene3D" id="3.40.50.720">
    <property type="entry name" value="NAD(P)-binding Rossmann-like Domain"/>
    <property type="match status" value="2"/>
</dbReference>
<evidence type="ECO:0000256" key="1">
    <source>
        <dbReference type="ARBA" id="ARBA00001974"/>
    </source>
</evidence>
<dbReference type="SUPFAM" id="SSF51971">
    <property type="entry name" value="Nucleotide-binding domain"/>
    <property type="match status" value="1"/>
</dbReference>
<feature type="domain" description="4Fe-4S ferredoxin-type" evidence="9">
    <location>
        <begin position="943"/>
        <end position="972"/>
    </location>
</feature>
<dbReference type="PROSITE" id="PS51379">
    <property type="entry name" value="4FE4S_FER_2"/>
    <property type="match status" value="4"/>
</dbReference>
<dbReference type="Gene3D" id="3.50.50.60">
    <property type="entry name" value="FAD/NAD(P)-binding domain"/>
    <property type="match status" value="1"/>
</dbReference>
<keyword evidence="7" id="KW-0408">Iron</keyword>
<dbReference type="Gene3D" id="3.30.70.20">
    <property type="match status" value="1"/>
</dbReference>
<accession>A0A8J6TMN6</accession>
<name>A0A8J6TMN6_9BACT</name>
<keyword evidence="5" id="KW-0274">FAD</keyword>
<protein>
    <submittedName>
        <fullName evidence="10">CoB--CoM heterodisulfide reductase iron-sulfur subunit A family protein</fullName>
    </submittedName>
</protein>
<keyword evidence="3" id="KW-0004">4Fe-4S</keyword>
<dbReference type="PANTHER" id="PTHR43498">
    <property type="entry name" value="FERREDOXIN:COB-COM HETERODISULFIDE REDUCTASE SUBUNIT A"/>
    <property type="match status" value="1"/>
</dbReference>
<evidence type="ECO:0000256" key="3">
    <source>
        <dbReference type="ARBA" id="ARBA00022485"/>
    </source>
</evidence>
<comment type="similarity">
    <text evidence="2">Belongs to the HdrA family.</text>
</comment>
<dbReference type="InterPro" id="IPR017900">
    <property type="entry name" value="4Fe4S_Fe_S_CS"/>
</dbReference>
<dbReference type="Pfam" id="PF13450">
    <property type="entry name" value="NAD_binding_8"/>
    <property type="match status" value="2"/>
</dbReference>